<keyword evidence="1" id="KW-0812">Transmembrane</keyword>
<keyword evidence="3" id="KW-1185">Reference proteome</keyword>
<comment type="caution">
    <text evidence="2">The sequence shown here is derived from an EMBL/GenBank/DDBJ whole genome shotgun (WGS) entry which is preliminary data.</text>
</comment>
<dbReference type="AlphaFoldDB" id="A0A835DUI0"/>
<sequence>MAAAAAPFVYIPSSDGSGTFALPASVIPPVDDFHQEAAFFVSNAGLSRSRCLLGVGAGPTALFKAALDGDLRRLKVMGLLIEIVCCVGHPLLRAMIFWVFALAKVP</sequence>
<evidence type="ECO:0000313" key="3">
    <source>
        <dbReference type="Proteomes" id="UP000636709"/>
    </source>
</evidence>
<keyword evidence="1" id="KW-0472">Membrane</keyword>
<protein>
    <submittedName>
        <fullName evidence="2">Uncharacterized protein</fullName>
    </submittedName>
</protein>
<keyword evidence="1" id="KW-1133">Transmembrane helix</keyword>
<evidence type="ECO:0000313" key="2">
    <source>
        <dbReference type="EMBL" id="KAF8646345.1"/>
    </source>
</evidence>
<gene>
    <name evidence="2" type="ORF">HU200_065922</name>
</gene>
<evidence type="ECO:0000256" key="1">
    <source>
        <dbReference type="SAM" id="Phobius"/>
    </source>
</evidence>
<dbReference type="Proteomes" id="UP000636709">
    <property type="component" value="Unassembled WGS sequence"/>
</dbReference>
<proteinExistence type="predicted"/>
<feature type="transmembrane region" description="Helical" evidence="1">
    <location>
        <begin position="79"/>
        <end position="103"/>
    </location>
</feature>
<accession>A0A835DUI0</accession>
<reference evidence="2" key="1">
    <citation type="submission" date="2020-07" db="EMBL/GenBank/DDBJ databases">
        <title>Genome sequence and genetic diversity analysis of an under-domesticated orphan crop, white fonio (Digitaria exilis).</title>
        <authorList>
            <person name="Bennetzen J.L."/>
            <person name="Chen S."/>
            <person name="Ma X."/>
            <person name="Wang X."/>
            <person name="Yssel A.E.J."/>
            <person name="Chaluvadi S.R."/>
            <person name="Johnson M."/>
            <person name="Gangashetty P."/>
            <person name="Hamidou F."/>
            <person name="Sanogo M.D."/>
            <person name="Zwaenepoel A."/>
            <person name="Wallace J."/>
            <person name="Van De Peer Y."/>
            <person name="Van Deynze A."/>
        </authorList>
    </citation>
    <scope>NUCLEOTIDE SEQUENCE</scope>
    <source>
        <tissue evidence="2">Leaves</tissue>
    </source>
</reference>
<organism evidence="2 3">
    <name type="scientific">Digitaria exilis</name>
    <dbReference type="NCBI Taxonomy" id="1010633"/>
    <lineage>
        <taxon>Eukaryota</taxon>
        <taxon>Viridiplantae</taxon>
        <taxon>Streptophyta</taxon>
        <taxon>Embryophyta</taxon>
        <taxon>Tracheophyta</taxon>
        <taxon>Spermatophyta</taxon>
        <taxon>Magnoliopsida</taxon>
        <taxon>Liliopsida</taxon>
        <taxon>Poales</taxon>
        <taxon>Poaceae</taxon>
        <taxon>PACMAD clade</taxon>
        <taxon>Panicoideae</taxon>
        <taxon>Panicodae</taxon>
        <taxon>Paniceae</taxon>
        <taxon>Anthephorinae</taxon>
        <taxon>Digitaria</taxon>
    </lineage>
</organism>
<name>A0A835DUI0_9POAL</name>
<dbReference type="EMBL" id="JACEFO010002902">
    <property type="protein sequence ID" value="KAF8646345.1"/>
    <property type="molecule type" value="Genomic_DNA"/>
</dbReference>